<keyword evidence="2" id="KW-1185">Reference proteome</keyword>
<protein>
    <submittedName>
        <fullName evidence="1">Uncharacterized protein</fullName>
    </submittedName>
</protein>
<accession>A0ACB8SE15</accession>
<dbReference type="EMBL" id="MU277391">
    <property type="protein sequence ID" value="KAI0054569.1"/>
    <property type="molecule type" value="Genomic_DNA"/>
</dbReference>
<comment type="caution">
    <text evidence="1">The sequence shown here is derived from an EMBL/GenBank/DDBJ whole genome shotgun (WGS) entry which is preliminary data.</text>
</comment>
<name>A0ACB8SE15_9AGAM</name>
<reference evidence="1" key="2">
    <citation type="journal article" date="2022" name="New Phytol.">
        <title>Evolutionary transition to the ectomycorrhizal habit in the genomes of a hyperdiverse lineage of mushroom-forming fungi.</title>
        <authorList>
            <person name="Looney B."/>
            <person name="Miyauchi S."/>
            <person name="Morin E."/>
            <person name="Drula E."/>
            <person name="Courty P.E."/>
            <person name="Kohler A."/>
            <person name="Kuo A."/>
            <person name="LaButti K."/>
            <person name="Pangilinan J."/>
            <person name="Lipzen A."/>
            <person name="Riley R."/>
            <person name="Andreopoulos W."/>
            <person name="He G."/>
            <person name="Johnson J."/>
            <person name="Nolan M."/>
            <person name="Tritt A."/>
            <person name="Barry K.W."/>
            <person name="Grigoriev I.V."/>
            <person name="Nagy L.G."/>
            <person name="Hibbett D."/>
            <person name="Henrissat B."/>
            <person name="Matheny P.B."/>
            <person name="Labbe J."/>
            <person name="Martin F.M."/>
        </authorList>
    </citation>
    <scope>NUCLEOTIDE SEQUENCE</scope>
    <source>
        <strain evidence="1">HHB10654</strain>
    </source>
</reference>
<sequence length="166" mass="19154">MQYNLMYLGDESFTSDPRLISEFHLIRDHEELARVLVDWEFLEEDGKKLYDLVKTLNIEFDEDRKAANAEKASKAKATREKNAQLKAEQEEEEALARQQASLQNQTLNHRAGHNNSSSSRLPTSPARQRTSRENVPPPPEHLTSPRRTRLASSVFSPTRKSKQRRL</sequence>
<evidence type="ECO:0000313" key="1">
    <source>
        <dbReference type="EMBL" id="KAI0054569.1"/>
    </source>
</evidence>
<organism evidence="1 2">
    <name type="scientific">Artomyces pyxidatus</name>
    <dbReference type="NCBI Taxonomy" id="48021"/>
    <lineage>
        <taxon>Eukaryota</taxon>
        <taxon>Fungi</taxon>
        <taxon>Dikarya</taxon>
        <taxon>Basidiomycota</taxon>
        <taxon>Agaricomycotina</taxon>
        <taxon>Agaricomycetes</taxon>
        <taxon>Russulales</taxon>
        <taxon>Auriscalpiaceae</taxon>
        <taxon>Artomyces</taxon>
    </lineage>
</organism>
<proteinExistence type="predicted"/>
<dbReference type="Proteomes" id="UP000814140">
    <property type="component" value="Unassembled WGS sequence"/>
</dbReference>
<evidence type="ECO:0000313" key="2">
    <source>
        <dbReference type="Proteomes" id="UP000814140"/>
    </source>
</evidence>
<reference evidence="1" key="1">
    <citation type="submission" date="2021-03" db="EMBL/GenBank/DDBJ databases">
        <authorList>
            <consortium name="DOE Joint Genome Institute"/>
            <person name="Ahrendt S."/>
            <person name="Looney B.P."/>
            <person name="Miyauchi S."/>
            <person name="Morin E."/>
            <person name="Drula E."/>
            <person name="Courty P.E."/>
            <person name="Chicoki N."/>
            <person name="Fauchery L."/>
            <person name="Kohler A."/>
            <person name="Kuo A."/>
            <person name="Labutti K."/>
            <person name="Pangilinan J."/>
            <person name="Lipzen A."/>
            <person name="Riley R."/>
            <person name="Andreopoulos W."/>
            <person name="He G."/>
            <person name="Johnson J."/>
            <person name="Barry K.W."/>
            <person name="Grigoriev I.V."/>
            <person name="Nagy L."/>
            <person name="Hibbett D."/>
            <person name="Henrissat B."/>
            <person name="Matheny P.B."/>
            <person name="Labbe J."/>
            <person name="Martin F."/>
        </authorList>
    </citation>
    <scope>NUCLEOTIDE SEQUENCE</scope>
    <source>
        <strain evidence="1">HHB10654</strain>
    </source>
</reference>
<gene>
    <name evidence="1" type="ORF">BV25DRAFT_1922575</name>
</gene>